<accession>Q2LW36</accession>
<dbReference type="GO" id="GO:0044281">
    <property type="term" value="P:small molecule metabolic process"/>
    <property type="evidence" value="ECO:0007669"/>
    <property type="project" value="UniProtKB-ARBA"/>
</dbReference>
<dbReference type="GO" id="GO:0030976">
    <property type="term" value="F:thiamine pyrophosphate binding"/>
    <property type="evidence" value="ECO:0007669"/>
    <property type="project" value="InterPro"/>
</dbReference>
<evidence type="ECO:0000313" key="3">
    <source>
        <dbReference type="EMBL" id="ABC78292.1"/>
    </source>
</evidence>
<dbReference type="AlphaFoldDB" id="Q2LW36"/>
<organism evidence="3 4">
    <name type="scientific">Syntrophus aciditrophicus (strain SB)</name>
    <dbReference type="NCBI Taxonomy" id="56780"/>
    <lineage>
        <taxon>Bacteria</taxon>
        <taxon>Pseudomonadati</taxon>
        <taxon>Thermodesulfobacteriota</taxon>
        <taxon>Syntrophia</taxon>
        <taxon>Syntrophales</taxon>
        <taxon>Syntrophaceae</taxon>
        <taxon>Syntrophus</taxon>
    </lineage>
</organism>
<evidence type="ECO:0000313" key="4">
    <source>
        <dbReference type="Proteomes" id="UP000001933"/>
    </source>
</evidence>
<dbReference type="STRING" id="56780.SYN_02499"/>
<dbReference type="HOGENOM" id="CLU_048564_2_0_7"/>
<dbReference type="PANTHER" id="PTHR48084">
    <property type="entry name" value="2-OXOGLUTARATE OXIDOREDUCTASE SUBUNIT KORB-RELATED"/>
    <property type="match status" value="1"/>
</dbReference>
<dbReference type="RefSeq" id="WP_011418311.1">
    <property type="nucleotide sequence ID" value="NC_007759.1"/>
</dbReference>
<gene>
    <name evidence="3" type="ORF">SYN_02499</name>
</gene>
<dbReference type="CDD" id="cd03375">
    <property type="entry name" value="TPP_OGFOR"/>
    <property type="match status" value="1"/>
</dbReference>
<dbReference type="eggNOG" id="COG1013">
    <property type="taxonomic scope" value="Bacteria"/>
</dbReference>
<dbReference type="EMBL" id="CP000252">
    <property type="protein sequence ID" value="ABC78292.1"/>
    <property type="molecule type" value="Genomic_DNA"/>
</dbReference>
<dbReference type="InParanoid" id="Q2LW36"/>
<evidence type="ECO:0000256" key="1">
    <source>
        <dbReference type="ARBA" id="ARBA00023002"/>
    </source>
</evidence>
<dbReference type="InterPro" id="IPR011766">
    <property type="entry name" value="TPP_enzyme_TPP-bd"/>
</dbReference>
<dbReference type="GO" id="GO:0045333">
    <property type="term" value="P:cellular respiration"/>
    <property type="evidence" value="ECO:0007669"/>
    <property type="project" value="UniProtKB-ARBA"/>
</dbReference>
<dbReference type="SUPFAM" id="SSF52518">
    <property type="entry name" value="Thiamin diphosphate-binding fold (THDP-binding)"/>
    <property type="match status" value="1"/>
</dbReference>
<dbReference type="EC" id="1.2.7.3" evidence="3"/>
<keyword evidence="1 3" id="KW-0560">Oxidoreductase</keyword>
<dbReference type="OrthoDB" id="9775140at2"/>
<dbReference type="KEGG" id="sat:SYN_02499"/>
<proteinExistence type="predicted"/>
<dbReference type="PANTHER" id="PTHR48084:SF1">
    <property type="entry name" value="2-OXOGLUTARATE SYNTHASE SUBUNIT KORB"/>
    <property type="match status" value="1"/>
</dbReference>
<dbReference type="InterPro" id="IPR051457">
    <property type="entry name" value="2-oxoacid:Fd_oxidoreductase"/>
</dbReference>
<reference evidence="3 4" key="1">
    <citation type="journal article" date="2007" name="Proc. Natl. Acad. Sci. U.S.A.">
        <title>The genome of Syntrophus aciditrophicus: life at the thermodynamic limit of microbial growth.</title>
        <authorList>
            <person name="McInerney M.J."/>
            <person name="Rohlin L."/>
            <person name="Mouttaki H."/>
            <person name="Kim U."/>
            <person name="Krupp R.S."/>
            <person name="Rios-Hernandez L."/>
            <person name="Sieber J."/>
            <person name="Struchtemeyer C.G."/>
            <person name="Bhattacharyya A."/>
            <person name="Campbell J.W."/>
            <person name="Gunsalus R.P."/>
        </authorList>
    </citation>
    <scope>NUCLEOTIDE SEQUENCE [LARGE SCALE GENOMIC DNA]</scope>
    <source>
        <strain evidence="3 4">SB</strain>
    </source>
</reference>
<keyword evidence="4" id="KW-1185">Reference proteome</keyword>
<evidence type="ECO:0000259" key="2">
    <source>
        <dbReference type="Pfam" id="PF02775"/>
    </source>
</evidence>
<dbReference type="Proteomes" id="UP000001933">
    <property type="component" value="Chromosome"/>
</dbReference>
<protein>
    <submittedName>
        <fullName evidence="3">2-oxoglutarate synthase subunit</fullName>
        <ecNumber evidence="3">1.2.7.3</ecNumber>
    </submittedName>
</protein>
<dbReference type="Gene3D" id="3.40.50.970">
    <property type="match status" value="1"/>
</dbReference>
<sequence length="309" mass="33674">MTTEVTKLIHKYLRHDKKFPHVWCPGCGIGIILGSLIRAIDRTGLEKNDVVLVSGIGCSGRLPVYVDFNTLHTTHGRALTFATGIKLAKPRLKVIVIMGDGDAVAIGGNHFIHAARRNIDLTAIIVNNGIYGMTGGQYSPTTPYGMTSTTSRYTNIEHAFYIAELAVTAGAAFVGRGTVFHVAMLDSLMEKAFMKQGFSVVEVVSHCHTYYGKLNRMGDAVEMLKWQRDHAVPIGAAGLAPLDGEPAGYSSSRFVPWFTGPAGSASDSGRTMPPPPDKFTIGVLADRDMPAYEEEYEKIRKRAREAEEK</sequence>
<feature type="domain" description="Thiamine pyrophosphate enzyme TPP-binding" evidence="2">
    <location>
        <begin position="60"/>
        <end position="203"/>
    </location>
</feature>
<dbReference type="InterPro" id="IPR029061">
    <property type="entry name" value="THDP-binding"/>
</dbReference>
<dbReference type="GO" id="GO:0047553">
    <property type="term" value="F:2-oxoglutarate synthase activity"/>
    <property type="evidence" value="ECO:0007669"/>
    <property type="project" value="UniProtKB-EC"/>
</dbReference>
<dbReference type="Pfam" id="PF02775">
    <property type="entry name" value="TPP_enzyme_C"/>
    <property type="match status" value="1"/>
</dbReference>
<name>Q2LW36_SYNAS</name>